<evidence type="ECO:0000313" key="7">
    <source>
        <dbReference type="EMBL" id="QIQ04341.1"/>
    </source>
</evidence>
<evidence type="ECO:0000256" key="2">
    <source>
        <dbReference type="ARBA" id="ARBA00023295"/>
    </source>
</evidence>
<dbReference type="Pfam" id="PF02156">
    <property type="entry name" value="Glyco_hydro_26"/>
    <property type="match status" value="1"/>
</dbReference>
<dbReference type="RefSeq" id="WP_167031984.1">
    <property type="nucleotide sequence ID" value="NZ_CP050177.1"/>
</dbReference>
<feature type="compositionally biased region" description="Pro residues" evidence="4">
    <location>
        <begin position="36"/>
        <end position="47"/>
    </location>
</feature>
<reference evidence="7 8" key="1">
    <citation type="submission" date="2020-03" db="EMBL/GenBank/DDBJ databases">
        <title>A novel species.</title>
        <authorList>
            <person name="Gao J."/>
        </authorList>
    </citation>
    <scope>NUCLEOTIDE SEQUENCE [LARGE SCALE GENOMIC DNA]</scope>
    <source>
        <strain evidence="7 8">QMT-12</strain>
    </source>
</reference>
<organism evidence="7 8">
    <name type="scientific">Streptomyces liangshanensis</name>
    <dbReference type="NCBI Taxonomy" id="2717324"/>
    <lineage>
        <taxon>Bacteria</taxon>
        <taxon>Bacillati</taxon>
        <taxon>Actinomycetota</taxon>
        <taxon>Actinomycetes</taxon>
        <taxon>Kitasatosporales</taxon>
        <taxon>Streptomycetaceae</taxon>
        <taxon>Streptomyces</taxon>
    </lineage>
</organism>
<feature type="region of interest" description="Disordered" evidence="4">
    <location>
        <begin position="23"/>
        <end position="49"/>
    </location>
</feature>
<dbReference type="EMBL" id="CP050177">
    <property type="protein sequence ID" value="QIQ04341.1"/>
    <property type="molecule type" value="Genomic_DNA"/>
</dbReference>
<keyword evidence="5" id="KW-0732">Signal</keyword>
<protein>
    <recommendedName>
        <fullName evidence="6">GH26 domain-containing protein</fullName>
    </recommendedName>
</protein>
<feature type="compositionally biased region" description="Pro residues" evidence="4">
    <location>
        <begin position="337"/>
        <end position="387"/>
    </location>
</feature>
<keyword evidence="1 3" id="KW-0378">Hydrolase</keyword>
<dbReference type="PROSITE" id="PS51764">
    <property type="entry name" value="GH26"/>
    <property type="match status" value="1"/>
</dbReference>
<dbReference type="Gene3D" id="3.20.20.80">
    <property type="entry name" value="Glycosidases"/>
    <property type="match status" value="1"/>
</dbReference>
<gene>
    <name evidence="7" type="ORF">HA039_20365</name>
</gene>
<dbReference type="SUPFAM" id="SSF51445">
    <property type="entry name" value="(Trans)glycosidases"/>
    <property type="match status" value="1"/>
</dbReference>
<dbReference type="GO" id="GO:0005884">
    <property type="term" value="C:actin filament"/>
    <property type="evidence" value="ECO:0007669"/>
    <property type="project" value="TreeGrafter"/>
</dbReference>
<feature type="active site" description="Nucleophile" evidence="3">
    <location>
        <position position="276"/>
    </location>
</feature>
<keyword evidence="2 3" id="KW-0326">Glycosidase</keyword>
<feature type="compositionally biased region" description="Low complexity" evidence="4">
    <location>
        <begin position="23"/>
        <end position="35"/>
    </location>
</feature>
<dbReference type="GO" id="GO:0030041">
    <property type="term" value="P:actin filament polymerization"/>
    <property type="evidence" value="ECO:0007669"/>
    <property type="project" value="TreeGrafter"/>
</dbReference>
<evidence type="ECO:0000256" key="3">
    <source>
        <dbReference type="PROSITE-ProRule" id="PRU01100"/>
    </source>
</evidence>
<dbReference type="GO" id="GO:0004553">
    <property type="term" value="F:hydrolase activity, hydrolyzing O-glycosyl compounds"/>
    <property type="evidence" value="ECO:0007669"/>
    <property type="project" value="InterPro"/>
</dbReference>
<name>A0A6G9H297_9ACTN</name>
<feature type="chain" id="PRO_5026119225" description="GH26 domain-containing protein" evidence="5">
    <location>
        <begin position="31"/>
        <end position="427"/>
    </location>
</feature>
<feature type="signal peptide" evidence="5">
    <location>
        <begin position="1"/>
        <end position="30"/>
    </location>
</feature>
<feature type="region of interest" description="Disordered" evidence="4">
    <location>
        <begin position="336"/>
        <end position="387"/>
    </location>
</feature>
<dbReference type="PANTHER" id="PTHR45691:SF6">
    <property type="entry name" value="PROTEIN DIAPHANOUS"/>
    <property type="match status" value="1"/>
</dbReference>
<dbReference type="PANTHER" id="PTHR45691">
    <property type="entry name" value="PROTEIN DIAPHANOUS"/>
    <property type="match status" value="1"/>
</dbReference>
<feature type="domain" description="GH26" evidence="6">
    <location>
        <begin position="27"/>
        <end position="330"/>
    </location>
</feature>
<evidence type="ECO:0000256" key="1">
    <source>
        <dbReference type="ARBA" id="ARBA00022801"/>
    </source>
</evidence>
<evidence type="ECO:0000256" key="5">
    <source>
        <dbReference type="SAM" id="SignalP"/>
    </source>
</evidence>
<sequence>MSRRRRLASTCLGAVTAGLLATGAGLPSPAATTGPVDPPDPKPPQAPAPAFGAYLDYGPRGVRRIAEMQKWLGGTELRVGHTYLPGDVWSNIEGSPSFVADWAEWRKAKADRMFVLNVPMLERNEGRVPDYVVRRELQRGASGSYDGHFRALAERLVGLGVPDTVIVLGWEMNGTTYTHRCGPDPESWKKYWRSIVTTMRAVPGQKFRFDWAPNRGEDAVPWTRCYPGDDVVDIIGMDSYDQPPGRTFDEQVNEPYGLKQHVDFAAAHKKVVSYPEWGLYRNGDNPTYMRRMLEWIDTHKPIYNTVTDYCPHGVWQCDKNPQSSKVFRSKLYGRLPEPVPTPPVPTPTVPTPPVPTPTVPTPPVPTPTVPTPPVPTPTTPTPPPVPPVPPVPPTPDGCTPMNLGSWVETWLGGKLCLRVDWWERKRS</sequence>
<comment type="similarity">
    <text evidence="3">Belongs to the glycosyl hydrolase 26 family.</text>
</comment>
<evidence type="ECO:0000256" key="4">
    <source>
        <dbReference type="SAM" id="MobiDB-lite"/>
    </source>
</evidence>
<accession>A0A6G9H297</accession>
<evidence type="ECO:0000313" key="8">
    <source>
        <dbReference type="Proteomes" id="UP000501179"/>
    </source>
</evidence>
<dbReference type="KEGG" id="slia:HA039_20365"/>
<dbReference type="InterPro" id="IPR017853">
    <property type="entry name" value="GH"/>
</dbReference>
<dbReference type="Proteomes" id="UP000501179">
    <property type="component" value="Chromosome"/>
</dbReference>
<evidence type="ECO:0000259" key="6">
    <source>
        <dbReference type="PROSITE" id="PS51764"/>
    </source>
</evidence>
<proteinExistence type="inferred from homology"/>
<dbReference type="InterPro" id="IPR051412">
    <property type="entry name" value="Formin_Homology_Diaphanous_sf"/>
</dbReference>
<feature type="active site" description="Proton donor" evidence="3">
    <location>
        <position position="171"/>
    </location>
</feature>
<dbReference type="AlphaFoldDB" id="A0A6G9H297"/>
<keyword evidence="8" id="KW-1185">Reference proteome</keyword>
<dbReference type="InterPro" id="IPR022790">
    <property type="entry name" value="GH26_dom"/>
</dbReference>